<name>A0A7W8HKZ6_9BURK</name>
<keyword evidence="3" id="KW-1185">Reference proteome</keyword>
<dbReference type="Proteomes" id="UP000532440">
    <property type="component" value="Unassembled WGS sequence"/>
</dbReference>
<dbReference type="EMBL" id="JACHGB010000008">
    <property type="protein sequence ID" value="MBB5273787.1"/>
    <property type="molecule type" value="Genomic_DNA"/>
</dbReference>
<dbReference type="RefSeq" id="WP_183970646.1">
    <property type="nucleotide sequence ID" value="NZ_BAABEW010000013.1"/>
</dbReference>
<organism evidence="2 3">
    <name type="scientific">Quisquiliibacterium transsilvanicum</name>
    <dbReference type="NCBI Taxonomy" id="1549638"/>
    <lineage>
        <taxon>Bacteria</taxon>
        <taxon>Pseudomonadati</taxon>
        <taxon>Pseudomonadota</taxon>
        <taxon>Betaproteobacteria</taxon>
        <taxon>Burkholderiales</taxon>
        <taxon>Burkholderiaceae</taxon>
        <taxon>Quisquiliibacterium</taxon>
    </lineage>
</organism>
<accession>A0A7W8HKZ6</accession>
<proteinExistence type="predicted"/>
<keyword evidence="1" id="KW-0812">Transmembrane</keyword>
<protein>
    <submittedName>
        <fullName evidence="2">Uncharacterized protein</fullName>
    </submittedName>
</protein>
<evidence type="ECO:0000256" key="1">
    <source>
        <dbReference type="SAM" id="Phobius"/>
    </source>
</evidence>
<reference evidence="2 3" key="1">
    <citation type="submission" date="2020-08" db="EMBL/GenBank/DDBJ databases">
        <title>Genomic Encyclopedia of Type Strains, Phase IV (KMG-IV): sequencing the most valuable type-strain genomes for metagenomic binning, comparative biology and taxonomic classification.</title>
        <authorList>
            <person name="Goeker M."/>
        </authorList>
    </citation>
    <scope>NUCLEOTIDE SEQUENCE [LARGE SCALE GENOMIC DNA]</scope>
    <source>
        <strain evidence="2 3">DSM 29781</strain>
    </source>
</reference>
<evidence type="ECO:0000313" key="3">
    <source>
        <dbReference type="Proteomes" id="UP000532440"/>
    </source>
</evidence>
<sequence>MAGVAAPGILPCAELLLAVVLAGRNVAEYIAGRDPVSGSVYLSMLVAFAAMPWLHHPRRDDPYDNPVPFVAQA</sequence>
<feature type="transmembrane region" description="Helical" evidence="1">
    <location>
        <begin position="38"/>
        <end position="54"/>
    </location>
</feature>
<keyword evidence="1" id="KW-0472">Membrane</keyword>
<comment type="caution">
    <text evidence="2">The sequence shown here is derived from an EMBL/GenBank/DDBJ whole genome shotgun (WGS) entry which is preliminary data.</text>
</comment>
<gene>
    <name evidence="2" type="ORF">HNQ70_003818</name>
</gene>
<evidence type="ECO:0000313" key="2">
    <source>
        <dbReference type="EMBL" id="MBB5273787.1"/>
    </source>
</evidence>
<keyword evidence="1" id="KW-1133">Transmembrane helix</keyword>
<dbReference type="AlphaFoldDB" id="A0A7W8HKZ6"/>